<proteinExistence type="predicted"/>
<dbReference type="RefSeq" id="XP_005827511.1">
    <property type="nucleotide sequence ID" value="XM_005827454.1"/>
</dbReference>
<protein>
    <submittedName>
        <fullName evidence="1 2">Uncharacterized protein</fullName>
    </submittedName>
</protein>
<feature type="non-terminal residue" evidence="1">
    <location>
        <position position="74"/>
    </location>
</feature>
<dbReference type="EMBL" id="JH993030">
    <property type="protein sequence ID" value="EKX40531.1"/>
    <property type="molecule type" value="Genomic_DNA"/>
</dbReference>
<dbReference type="AlphaFoldDB" id="L1IWB7"/>
<reference evidence="3" key="2">
    <citation type="submission" date="2012-11" db="EMBL/GenBank/DDBJ databases">
        <authorList>
            <person name="Kuo A."/>
            <person name="Curtis B.A."/>
            <person name="Tanifuji G."/>
            <person name="Burki F."/>
            <person name="Gruber A."/>
            <person name="Irimia M."/>
            <person name="Maruyama S."/>
            <person name="Arias M.C."/>
            <person name="Ball S.G."/>
            <person name="Gile G.H."/>
            <person name="Hirakawa Y."/>
            <person name="Hopkins J.F."/>
            <person name="Rensing S.A."/>
            <person name="Schmutz J."/>
            <person name="Symeonidi A."/>
            <person name="Elias M."/>
            <person name="Eveleigh R.J."/>
            <person name="Herman E.K."/>
            <person name="Klute M.J."/>
            <person name="Nakayama T."/>
            <person name="Obornik M."/>
            <person name="Reyes-Prieto A."/>
            <person name="Armbrust E.V."/>
            <person name="Aves S.J."/>
            <person name="Beiko R.G."/>
            <person name="Coutinho P."/>
            <person name="Dacks J.B."/>
            <person name="Durnford D.G."/>
            <person name="Fast N.M."/>
            <person name="Green B.R."/>
            <person name="Grisdale C."/>
            <person name="Hempe F."/>
            <person name="Henrissat B."/>
            <person name="Hoppner M.P."/>
            <person name="Ishida K.-I."/>
            <person name="Kim E."/>
            <person name="Koreny L."/>
            <person name="Kroth P.G."/>
            <person name="Liu Y."/>
            <person name="Malik S.-B."/>
            <person name="Maier U.G."/>
            <person name="McRose D."/>
            <person name="Mock T."/>
            <person name="Neilson J.A."/>
            <person name="Onodera N.T."/>
            <person name="Poole A.M."/>
            <person name="Pritham E.J."/>
            <person name="Richards T.A."/>
            <person name="Rocap G."/>
            <person name="Roy S.W."/>
            <person name="Sarai C."/>
            <person name="Schaack S."/>
            <person name="Shirato S."/>
            <person name="Slamovits C.H."/>
            <person name="Spencer D.F."/>
            <person name="Suzuki S."/>
            <person name="Worden A.Z."/>
            <person name="Zauner S."/>
            <person name="Barry K."/>
            <person name="Bell C."/>
            <person name="Bharti A.K."/>
            <person name="Crow J.A."/>
            <person name="Grimwood J."/>
            <person name="Kramer R."/>
            <person name="Lindquist E."/>
            <person name="Lucas S."/>
            <person name="Salamov A."/>
            <person name="McFadden G.I."/>
            <person name="Lane C.E."/>
            <person name="Keeling P.J."/>
            <person name="Gray M.W."/>
            <person name="Grigoriev I.V."/>
            <person name="Archibald J.M."/>
        </authorList>
    </citation>
    <scope>NUCLEOTIDE SEQUENCE</scope>
    <source>
        <strain evidence="3">CCMP2712</strain>
    </source>
</reference>
<dbReference type="Proteomes" id="UP000011087">
    <property type="component" value="Unassembled WGS sequence"/>
</dbReference>
<keyword evidence="3" id="KW-1185">Reference proteome</keyword>
<sequence>MPDRLQYDQVWSSVLSACGAEFDELEQLVRNHRESCSDDARQYLQHGDLSPCQTLEDLYANNELATLQLRSSIL</sequence>
<reference evidence="1 3" key="1">
    <citation type="journal article" date="2012" name="Nature">
        <title>Algal genomes reveal evolutionary mosaicism and the fate of nucleomorphs.</title>
        <authorList>
            <consortium name="DOE Joint Genome Institute"/>
            <person name="Curtis B.A."/>
            <person name="Tanifuji G."/>
            <person name="Burki F."/>
            <person name="Gruber A."/>
            <person name="Irimia M."/>
            <person name="Maruyama S."/>
            <person name="Arias M.C."/>
            <person name="Ball S.G."/>
            <person name="Gile G.H."/>
            <person name="Hirakawa Y."/>
            <person name="Hopkins J.F."/>
            <person name="Kuo A."/>
            <person name="Rensing S.A."/>
            <person name="Schmutz J."/>
            <person name="Symeonidi A."/>
            <person name="Elias M."/>
            <person name="Eveleigh R.J."/>
            <person name="Herman E.K."/>
            <person name="Klute M.J."/>
            <person name="Nakayama T."/>
            <person name="Obornik M."/>
            <person name="Reyes-Prieto A."/>
            <person name="Armbrust E.V."/>
            <person name="Aves S.J."/>
            <person name="Beiko R.G."/>
            <person name="Coutinho P."/>
            <person name="Dacks J.B."/>
            <person name="Durnford D.G."/>
            <person name="Fast N.M."/>
            <person name="Green B.R."/>
            <person name="Grisdale C.J."/>
            <person name="Hempel F."/>
            <person name="Henrissat B."/>
            <person name="Hoppner M.P."/>
            <person name="Ishida K."/>
            <person name="Kim E."/>
            <person name="Koreny L."/>
            <person name="Kroth P.G."/>
            <person name="Liu Y."/>
            <person name="Malik S.B."/>
            <person name="Maier U.G."/>
            <person name="McRose D."/>
            <person name="Mock T."/>
            <person name="Neilson J.A."/>
            <person name="Onodera N.T."/>
            <person name="Poole A.M."/>
            <person name="Pritham E.J."/>
            <person name="Richards T.A."/>
            <person name="Rocap G."/>
            <person name="Roy S.W."/>
            <person name="Sarai C."/>
            <person name="Schaack S."/>
            <person name="Shirato S."/>
            <person name="Slamovits C.H."/>
            <person name="Spencer D.F."/>
            <person name="Suzuki S."/>
            <person name="Worden A.Z."/>
            <person name="Zauner S."/>
            <person name="Barry K."/>
            <person name="Bell C."/>
            <person name="Bharti A.K."/>
            <person name="Crow J.A."/>
            <person name="Grimwood J."/>
            <person name="Kramer R."/>
            <person name="Lindquist E."/>
            <person name="Lucas S."/>
            <person name="Salamov A."/>
            <person name="McFadden G.I."/>
            <person name="Lane C.E."/>
            <person name="Keeling P.J."/>
            <person name="Gray M.W."/>
            <person name="Grigoriev I.V."/>
            <person name="Archibald J.M."/>
        </authorList>
    </citation>
    <scope>NUCLEOTIDE SEQUENCE</scope>
    <source>
        <strain evidence="1 3">CCMP2712</strain>
    </source>
</reference>
<evidence type="ECO:0000313" key="1">
    <source>
        <dbReference type="EMBL" id="EKX40531.1"/>
    </source>
</evidence>
<evidence type="ECO:0000313" key="2">
    <source>
        <dbReference type="EnsemblProtists" id="EKX40531"/>
    </source>
</evidence>
<dbReference type="HOGENOM" id="CLU_2695449_0_0_1"/>
<organism evidence="1">
    <name type="scientific">Guillardia theta (strain CCMP2712)</name>
    <name type="common">Cryptophyte</name>
    <dbReference type="NCBI Taxonomy" id="905079"/>
    <lineage>
        <taxon>Eukaryota</taxon>
        <taxon>Cryptophyceae</taxon>
        <taxon>Pyrenomonadales</taxon>
        <taxon>Geminigeraceae</taxon>
        <taxon>Guillardia</taxon>
    </lineage>
</organism>
<dbReference type="KEGG" id="gtt:GUITHDRAFT_154087"/>
<accession>L1IWB7</accession>
<reference evidence="2" key="3">
    <citation type="submission" date="2015-06" db="UniProtKB">
        <authorList>
            <consortium name="EnsemblProtists"/>
        </authorList>
    </citation>
    <scope>IDENTIFICATION</scope>
</reference>
<dbReference type="GeneID" id="17297275"/>
<gene>
    <name evidence="1" type="ORF">GUITHDRAFT_154087</name>
</gene>
<evidence type="ECO:0000313" key="3">
    <source>
        <dbReference type="Proteomes" id="UP000011087"/>
    </source>
</evidence>
<name>L1IWB7_GUITC</name>
<dbReference type="PaxDb" id="55529-EKX40531"/>
<dbReference type="EnsemblProtists" id="EKX40531">
    <property type="protein sequence ID" value="EKX40531"/>
    <property type="gene ID" value="GUITHDRAFT_154087"/>
</dbReference>